<evidence type="ECO:0000256" key="1">
    <source>
        <dbReference type="SAM" id="MobiDB-lite"/>
    </source>
</evidence>
<evidence type="ECO:0000256" key="2">
    <source>
        <dbReference type="SAM" id="SignalP"/>
    </source>
</evidence>
<dbReference type="OrthoDB" id="4939755at2759"/>
<accession>A0A0B4I0Z6</accession>
<feature type="signal peptide" evidence="2">
    <location>
        <begin position="1"/>
        <end position="19"/>
    </location>
</feature>
<organism evidence="3 4">
    <name type="scientific">Metarhizium guizhouense (strain ARSEF 977)</name>
    <dbReference type="NCBI Taxonomy" id="1276136"/>
    <lineage>
        <taxon>Eukaryota</taxon>
        <taxon>Fungi</taxon>
        <taxon>Dikarya</taxon>
        <taxon>Ascomycota</taxon>
        <taxon>Pezizomycotina</taxon>
        <taxon>Sordariomycetes</taxon>
        <taxon>Hypocreomycetidae</taxon>
        <taxon>Hypocreales</taxon>
        <taxon>Clavicipitaceae</taxon>
        <taxon>Metarhizium</taxon>
    </lineage>
</organism>
<dbReference type="Proteomes" id="UP000031192">
    <property type="component" value="Unassembled WGS sequence"/>
</dbReference>
<keyword evidence="4" id="KW-1185">Reference proteome</keyword>
<gene>
    <name evidence="3" type="ORF">MGU_06856</name>
</gene>
<dbReference type="EMBL" id="AZNH01000025">
    <property type="protein sequence ID" value="KID85939.1"/>
    <property type="molecule type" value="Genomic_DNA"/>
</dbReference>
<feature type="chain" id="PRO_5002106086" evidence="2">
    <location>
        <begin position="20"/>
        <end position="259"/>
    </location>
</feature>
<proteinExistence type="predicted"/>
<dbReference type="HOGENOM" id="CLU_1073948_0_0_1"/>
<evidence type="ECO:0000313" key="4">
    <source>
        <dbReference type="Proteomes" id="UP000031192"/>
    </source>
</evidence>
<feature type="compositionally biased region" description="Acidic residues" evidence="1">
    <location>
        <begin position="64"/>
        <end position="80"/>
    </location>
</feature>
<evidence type="ECO:0000313" key="3">
    <source>
        <dbReference type="EMBL" id="KID85939.1"/>
    </source>
</evidence>
<keyword evidence="2" id="KW-0732">Signal</keyword>
<name>A0A0B4I0Z6_METGA</name>
<comment type="caution">
    <text evidence="3">The sequence shown here is derived from an EMBL/GenBank/DDBJ whole genome shotgun (WGS) entry which is preliminary data.</text>
</comment>
<sequence length="259" mass="28219">MALRVLLSALALSPAAVLGAPATGENAVTSLDASTGDGLVARADGSTLTPLLNQIDQLLHPEDNENEDKPDEEDEEDEEEEKKKQRRMIGVAPRADAGKNDDGATQADVAITFLPRRSEGKCKFMIDRDDVPADTPPGIICLNVQKERKIRHRDIYTVVSRILREYDLKCTDTSIKEAYLQDGKRFKLDQKQVAAGEGETIELTLRDVLTVKTECGAMLQCVQSPLNVMDAGADPFKCTFEYNSSGDIPLIEEGGAGLN</sequence>
<dbReference type="AlphaFoldDB" id="A0A0B4I0Z6"/>
<protein>
    <submittedName>
        <fullName evidence="3">Uncharacterized protein</fullName>
    </submittedName>
</protein>
<feature type="region of interest" description="Disordered" evidence="1">
    <location>
        <begin position="57"/>
        <end position="103"/>
    </location>
</feature>
<reference evidence="3 4" key="1">
    <citation type="journal article" date="2014" name="Proc. Natl. Acad. Sci. U.S.A.">
        <title>Trajectory and genomic determinants of fungal-pathogen speciation and host adaptation.</title>
        <authorList>
            <person name="Hu X."/>
            <person name="Xiao G."/>
            <person name="Zheng P."/>
            <person name="Shang Y."/>
            <person name="Su Y."/>
            <person name="Zhang X."/>
            <person name="Liu X."/>
            <person name="Zhan S."/>
            <person name="St Leger R.J."/>
            <person name="Wang C."/>
        </authorList>
    </citation>
    <scope>NUCLEOTIDE SEQUENCE [LARGE SCALE GENOMIC DNA]</scope>
    <source>
        <strain evidence="3 4">ARSEF 977</strain>
    </source>
</reference>